<dbReference type="InterPro" id="IPR019241">
    <property type="entry name" value="DUF2197"/>
</dbReference>
<dbReference type="OrthoDB" id="2989868at2"/>
<name>A0A511W5W5_9BACI</name>
<dbReference type="Pfam" id="PF09963">
    <property type="entry name" value="DUF2197"/>
    <property type="match status" value="1"/>
</dbReference>
<reference evidence="1 2" key="1">
    <citation type="submission" date="2019-07" db="EMBL/GenBank/DDBJ databases">
        <title>Whole genome shotgun sequence of Alkalibacillus haloalkaliphilus NBRC 103110.</title>
        <authorList>
            <person name="Hosoyama A."/>
            <person name="Uohara A."/>
            <person name="Ohji S."/>
            <person name="Ichikawa N."/>
        </authorList>
    </citation>
    <scope>NUCLEOTIDE SEQUENCE [LARGE SCALE GENOMIC DNA]</scope>
    <source>
        <strain evidence="1 2">NBRC 103110</strain>
    </source>
</reference>
<sequence length="67" mass="8121">MRAKCILCDRVDKIEAYSLLAKQLRKKRKMSYLCDECSERISDKTHERKQSANFNLYKEEQTEDYIR</sequence>
<comment type="caution">
    <text evidence="1">The sequence shown here is derived from an EMBL/GenBank/DDBJ whole genome shotgun (WGS) entry which is preliminary data.</text>
</comment>
<gene>
    <name evidence="1" type="ORF">AHA02nite_05380</name>
</gene>
<dbReference type="Proteomes" id="UP000321440">
    <property type="component" value="Unassembled WGS sequence"/>
</dbReference>
<evidence type="ECO:0000313" key="2">
    <source>
        <dbReference type="Proteomes" id="UP000321440"/>
    </source>
</evidence>
<accession>A0A511W5W5</accession>
<evidence type="ECO:0000313" key="1">
    <source>
        <dbReference type="EMBL" id="GEN44762.1"/>
    </source>
</evidence>
<organism evidence="1 2">
    <name type="scientific">Alkalibacillus haloalkaliphilus</name>
    <dbReference type="NCBI Taxonomy" id="94136"/>
    <lineage>
        <taxon>Bacteria</taxon>
        <taxon>Bacillati</taxon>
        <taxon>Bacillota</taxon>
        <taxon>Bacilli</taxon>
        <taxon>Bacillales</taxon>
        <taxon>Bacillaceae</taxon>
        <taxon>Alkalibacillus</taxon>
    </lineage>
</organism>
<proteinExistence type="predicted"/>
<dbReference type="AlphaFoldDB" id="A0A511W5W5"/>
<dbReference type="EMBL" id="BJYA01000002">
    <property type="protein sequence ID" value="GEN44762.1"/>
    <property type="molecule type" value="Genomic_DNA"/>
</dbReference>
<evidence type="ECO:0008006" key="3">
    <source>
        <dbReference type="Google" id="ProtNLM"/>
    </source>
</evidence>
<protein>
    <recommendedName>
        <fullName evidence="3">DUF2197 domain-containing protein</fullName>
    </recommendedName>
</protein>
<keyword evidence="2" id="KW-1185">Reference proteome</keyword>
<dbReference type="RefSeq" id="WP_146814138.1">
    <property type="nucleotide sequence ID" value="NZ_BJYA01000002.1"/>
</dbReference>